<dbReference type="AlphaFoldDB" id="A0A975YKH5"/>
<dbReference type="RefSeq" id="WP_218286817.1">
    <property type="nucleotide sequence ID" value="NZ_CP076448.1"/>
</dbReference>
<evidence type="ECO:0000256" key="2">
    <source>
        <dbReference type="SAM" id="Phobius"/>
    </source>
</evidence>
<dbReference type="Proteomes" id="UP000694001">
    <property type="component" value="Chromosome"/>
</dbReference>
<feature type="transmembrane region" description="Helical" evidence="2">
    <location>
        <begin position="41"/>
        <end position="61"/>
    </location>
</feature>
<keyword evidence="2" id="KW-1133">Transmembrane helix</keyword>
<keyword evidence="2" id="KW-0812">Transmembrane</keyword>
<keyword evidence="2" id="KW-0472">Membrane</keyword>
<keyword evidence="4" id="KW-1185">Reference proteome</keyword>
<reference evidence="3" key="1">
    <citation type="submission" date="2021-06" db="EMBL/GenBank/DDBJ databases">
        <title>Elioraea tepida, sp. nov., a moderately thermophilic aerobic anoxygenic phototrophic bacterium isolated from an alkaline siliceous hot spring mat community in Yellowstone National Park, WY, USA.</title>
        <authorList>
            <person name="Saini M.K."/>
            <person name="Yoshida S."/>
            <person name="Sebastian A."/>
            <person name="Hirose S."/>
            <person name="Hara E."/>
            <person name="Tamaki H."/>
            <person name="Soulier N.T."/>
            <person name="Albert I."/>
            <person name="Hanada S."/>
            <person name="Bryant D.A."/>
            <person name="Tank M."/>
        </authorList>
    </citation>
    <scope>NUCLEOTIDE SEQUENCE</scope>
    <source>
        <strain evidence="3">MS-P2</strain>
    </source>
</reference>
<feature type="region of interest" description="Disordered" evidence="1">
    <location>
        <begin position="65"/>
        <end position="85"/>
    </location>
</feature>
<evidence type="ECO:0008006" key="5">
    <source>
        <dbReference type="Google" id="ProtNLM"/>
    </source>
</evidence>
<dbReference type="KEGG" id="elio:KO353_06055"/>
<evidence type="ECO:0000313" key="4">
    <source>
        <dbReference type="Proteomes" id="UP000694001"/>
    </source>
</evidence>
<gene>
    <name evidence="3" type="ORF">KO353_06055</name>
</gene>
<evidence type="ECO:0000256" key="1">
    <source>
        <dbReference type="SAM" id="MobiDB-lite"/>
    </source>
</evidence>
<proteinExistence type="predicted"/>
<evidence type="ECO:0000313" key="3">
    <source>
        <dbReference type="EMBL" id="QXM25765.1"/>
    </source>
</evidence>
<accession>A0A975YKH5</accession>
<dbReference type="EMBL" id="CP076448">
    <property type="protein sequence ID" value="QXM25765.1"/>
    <property type="molecule type" value="Genomic_DNA"/>
</dbReference>
<feature type="region of interest" description="Disordered" evidence="1">
    <location>
        <begin position="1"/>
        <end position="27"/>
    </location>
</feature>
<name>A0A975YKH5_9PROT</name>
<protein>
    <recommendedName>
        <fullName evidence="5">Cytochrome C oxidase assembly protein</fullName>
    </recommendedName>
</protein>
<sequence>MGNRVQSRPAPHDPQAVTRGPDLTPEQTRELRARQKARNRVMLVVLLGLVALFFAITLSRMSQIGDPREWSRPGGLAPVRTAPSR</sequence>
<organism evidence="3 4">
    <name type="scientific">Elioraea tepida</name>
    <dbReference type="NCBI Taxonomy" id="2843330"/>
    <lineage>
        <taxon>Bacteria</taxon>
        <taxon>Pseudomonadati</taxon>
        <taxon>Pseudomonadota</taxon>
        <taxon>Alphaproteobacteria</taxon>
        <taxon>Acetobacterales</taxon>
        <taxon>Elioraeaceae</taxon>
        <taxon>Elioraea</taxon>
    </lineage>
</organism>